<feature type="domain" description="G-protein coupled receptors family 2 profile 1" evidence="1">
    <location>
        <begin position="166"/>
        <end position="205"/>
    </location>
</feature>
<organism evidence="2 3">
    <name type="scientific">Batillaria attramentaria</name>
    <dbReference type="NCBI Taxonomy" id="370345"/>
    <lineage>
        <taxon>Eukaryota</taxon>
        <taxon>Metazoa</taxon>
        <taxon>Spiralia</taxon>
        <taxon>Lophotrochozoa</taxon>
        <taxon>Mollusca</taxon>
        <taxon>Gastropoda</taxon>
        <taxon>Caenogastropoda</taxon>
        <taxon>Sorbeoconcha</taxon>
        <taxon>Cerithioidea</taxon>
        <taxon>Batillariidae</taxon>
        <taxon>Batillaria</taxon>
    </lineage>
</organism>
<dbReference type="SUPFAM" id="SSF111418">
    <property type="entry name" value="Hormone receptor domain"/>
    <property type="match status" value="1"/>
</dbReference>
<proteinExistence type="predicted"/>
<dbReference type="Proteomes" id="UP001519460">
    <property type="component" value="Unassembled WGS sequence"/>
</dbReference>
<evidence type="ECO:0000259" key="1">
    <source>
        <dbReference type="PROSITE" id="PS50227"/>
    </source>
</evidence>
<accession>A0ABD0J2M0</accession>
<dbReference type="InterPro" id="IPR036445">
    <property type="entry name" value="GPCR_2_extracell_dom_sf"/>
</dbReference>
<keyword evidence="3" id="KW-1185">Reference proteome</keyword>
<dbReference type="Pfam" id="PF02793">
    <property type="entry name" value="HRM"/>
    <property type="match status" value="1"/>
</dbReference>
<sequence>MELLCRDRMGAFNATFFRLWSCSMCYSYLFHESNPAFTSNMPDGHQLVGLPVVPRLGGLVVSPDVDDPDAMGVVCSTLRSAECDRWTRCCKAAEECCREQLMTPYPGTDHSRSRSSREEKVGVRFSPGSAASLLQADPDAEGYQSDGHGATFQMGTLHGGGTGGPQPSPRYCPRTWDGFGCFRDTPAGQTASIYCPAYIDQSDPH</sequence>
<protein>
    <recommendedName>
        <fullName evidence="1">G-protein coupled receptors family 2 profile 1 domain-containing protein</fullName>
    </recommendedName>
</protein>
<dbReference type="Gene3D" id="4.10.1240.10">
    <property type="entry name" value="GPCR, family 2, extracellular hormone receptor domain"/>
    <property type="match status" value="1"/>
</dbReference>
<dbReference type="InterPro" id="IPR001879">
    <property type="entry name" value="GPCR_2_extracellular_dom"/>
</dbReference>
<evidence type="ECO:0000313" key="3">
    <source>
        <dbReference type="Proteomes" id="UP001519460"/>
    </source>
</evidence>
<feature type="non-terminal residue" evidence="2">
    <location>
        <position position="205"/>
    </location>
</feature>
<dbReference type="EMBL" id="JACVVK020000706">
    <property type="protein sequence ID" value="KAK7453920.1"/>
    <property type="molecule type" value="Genomic_DNA"/>
</dbReference>
<dbReference type="InterPro" id="IPR017983">
    <property type="entry name" value="GPCR_2_secretin-like_CS"/>
</dbReference>
<comment type="caution">
    <text evidence="2">The sequence shown here is derived from an EMBL/GenBank/DDBJ whole genome shotgun (WGS) entry which is preliminary data.</text>
</comment>
<evidence type="ECO:0000313" key="2">
    <source>
        <dbReference type="EMBL" id="KAK7453920.1"/>
    </source>
</evidence>
<dbReference type="AlphaFoldDB" id="A0ABD0J2M0"/>
<reference evidence="2 3" key="1">
    <citation type="journal article" date="2023" name="Sci. Data">
        <title>Genome assembly of the Korean intertidal mud-creeper Batillaria attramentaria.</title>
        <authorList>
            <person name="Patra A.K."/>
            <person name="Ho P.T."/>
            <person name="Jun S."/>
            <person name="Lee S.J."/>
            <person name="Kim Y."/>
            <person name="Won Y.J."/>
        </authorList>
    </citation>
    <scope>NUCLEOTIDE SEQUENCE [LARGE SCALE GENOMIC DNA]</scope>
    <source>
        <strain evidence="2">Wonlab-2016</strain>
    </source>
</reference>
<name>A0ABD0J2M0_9CAEN</name>
<dbReference type="PROSITE" id="PS00649">
    <property type="entry name" value="G_PROTEIN_RECEP_F2_1"/>
    <property type="match status" value="1"/>
</dbReference>
<gene>
    <name evidence="2" type="ORF">BaRGS_00039611</name>
</gene>
<dbReference type="PROSITE" id="PS50227">
    <property type="entry name" value="G_PROTEIN_RECEP_F2_3"/>
    <property type="match status" value="1"/>
</dbReference>